<organism evidence="5 6">
    <name type="scientific">Endocarpon pusillum (strain Z07020 / HMAS-L-300199)</name>
    <name type="common">Lichen-forming fungus</name>
    <dbReference type="NCBI Taxonomy" id="1263415"/>
    <lineage>
        <taxon>Eukaryota</taxon>
        <taxon>Fungi</taxon>
        <taxon>Dikarya</taxon>
        <taxon>Ascomycota</taxon>
        <taxon>Pezizomycotina</taxon>
        <taxon>Eurotiomycetes</taxon>
        <taxon>Chaetothyriomycetidae</taxon>
        <taxon>Verrucariales</taxon>
        <taxon>Verrucariaceae</taxon>
        <taxon>Endocarpon</taxon>
    </lineage>
</organism>
<dbReference type="PROSITE" id="PS51203">
    <property type="entry name" value="CS"/>
    <property type="match status" value="1"/>
</dbReference>
<feature type="region of interest" description="Disordered" evidence="2">
    <location>
        <begin position="177"/>
        <end position="204"/>
    </location>
</feature>
<dbReference type="InterPro" id="IPR008978">
    <property type="entry name" value="HSP20-like_chaperone"/>
</dbReference>
<evidence type="ECO:0000256" key="2">
    <source>
        <dbReference type="SAM" id="MobiDB-lite"/>
    </source>
</evidence>
<feature type="domain" description="CS" evidence="4">
    <location>
        <begin position="234"/>
        <end position="327"/>
    </location>
</feature>
<dbReference type="OrthoDB" id="1898560at2759"/>
<protein>
    <recommendedName>
        <fullName evidence="7">CS domain-containing protein</fullName>
    </recommendedName>
</protein>
<gene>
    <name evidence="5" type="ORF">EPUS_03031</name>
</gene>
<dbReference type="CDD" id="cd06466">
    <property type="entry name" value="p23_CS_SGT1_like"/>
    <property type="match status" value="1"/>
</dbReference>
<accession>U1HRR5</accession>
<dbReference type="PANTHER" id="PTHR45862">
    <property type="entry name" value="PROTEIN SGT1 HOMOLOG"/>
    <property type="match status" value="1"/>
</dbReference>
<evidence type="ECO:0000313" key="5">
    <source>
        <dbReference type="EMBL" id="ERF73190.1"/>
    </source>
</evidence>
<dbReference type="InterPro" id="IPR044563">
    <property type="entry name" value="Sgt1-like"/>
</dbReference>
<feature type="region of interest" description="Disordered" evidence="2">
    <location>
        <begin position="386"/>
        <end position="424"/>
    </location>
</feature>
<feature type="compositionally biased region" description="Basic residues" evidence="2">
    <location>
        <begin position="388"/>
        <end position="398"/>
    </location>
</feature>
<dbReference type="Pfam" id="PF04969">
    <property type="entry name" value="CS"/>
    <property type="match status" value="1"/>
</dbReference>
<dbReference type="EMBL" id="KE720972">
    <property type="protein sequence ID" value="ERF73190.1"/>
    <property type="molecule type" value="Genomic_DNA"/>
</dbReference>
<feature type="compositionally biased region" description="Basic and acidic residues" evidence="2">
    <location>
        <begin position="461"/>
        <end position="478"/>
    </location>
</feature>
<proteinExistence type="inferred from homology"/>
<dbReference type="Gene3D" id="1.25.40.10">
    <property type="entry name" value="Tetratricopeptide repeat domain"/>
    <property type="match status" value="1"/>
</dbReference>
<dbReference type="GeneID" id="19238079"/>
<evidence type="ECO:0000313" key="6">
    <source>
        <dbReference type="Proteomes" id="UP000019373"/>
    </source>
</evidence>
<dbReference type="Pfam" id="PF05002">
    <property type="entry name" value="SGS"/>
    <property type="match status" value="1"/>
</dbReference>
<feature type="compositionally biased region" description="Basic and acidic residues" evidence="2">
    <location>
        <begin position="399"/>
        <end position="414"/>
    </location>
</feature>
<name>U1HRR5_ENDPU</name>
<dbReference type="HOGENOM" id="CLU_039532_3_1_1"/>
<evidence type="ECO:0000259" key="3">
    <source>
        <dbReference type="PROSITE" id="PS51048"/>
    </source>
</evidence>
<dbReference type="InterPro" id="IPR007699">
    <property type="entry name" value="SGS_dom"/>
</dbReference>
<feature type="compositionally biased region" description="Polar residues" evidence="2">
    <location>
        <begin position="450"/>
        <end position="459"/>
    </location>
</feature>
<dbReference type="Gene3D" id="2.60.40.790">
    <property type="match status" value="1"/>
</dbReference>
<comment type="similarity">
    <text evidence="1">Belongs to the SGT1 family.</text>
</comment>
<dbReference type="OMA" id="ECDLRIT"/>
<keyword evidence="6" id="KW-1185">Reference proteome</keyword>
<dbReference type="InterPro" id="IPR011990">
    <property type="entry name" value="TPR-like_helical_dom_sf"/>
</dbReference>
<feature type="region of interest" description="Disordered" evidence="2">
    <location>
        <begin position="446"/>
        <end position="478"/>
    </location>
</feature>
<dbReference type="InterPro" id="IPR007052">
    <property type="entry name" value="CS_dom"/>
</dbReference>
<evidence type="ECO:0008006" key="7">
    <source>
        <dbReference type="Google" id="ProtNLM"/>
    </source>
</evidence>
<sequence>MDQATRGAAALASGDASTAVSAYTQALVQHPTSPDYFIQRSTALTRLKAPHQPQHDLALRDAEYAVLLGQKRARREKIQAAQQRRVIALFGLQQYGNAAFVLSTMERWRTKEKKDKMEGDMWKAKIDQKLNTLSQDDPARLITVKEYPDTELPNDSAMKKLLQSQLKADGTFRFPGECGGEATGETQTDIVGGDLTKEPDDVPANGIKVDCETTVLNEPASSPSHSSAATSQSMAKIRHEWFQNAQNVTVTLYAKGVPRDKAELEINEDSISVSFPHPSNPTSTFTFTLDPLFALIDISGSKASVMSTKIEITLRKRTPGQKWNALEGSVPLKEETTAHPPDSVAKAAILSTLAEDAVKATQTAPSYPTSSRSGPKNWDKLAEDLTAKKKTSQKHKKKDKTEKSDEGESEHGHEDDDLDSDYGGDPVDGFFKKLYAGADDDTRRAMMKSYQESGGTALSTDWKDVGKRRVEPVEEKKD</sequence>
<dbReference type="RefSeq" id="XP_007801164.1">
    <property type="nucleotide sequence ID" value="XM_007802973.1"/>
</dbReference>
<dbReference type="PROSITE" id="PS51048">
    <property type="entry name" value="SGS"/>
    <property type="match status" value="1"/>
</dbReference>
<reference evidence="6" key="1">
    <citation type="journal article" date="2014" name="BMC Genomics">
        <title>Genome characteristics reveal the impact of lichenization on lichen-forming fungus Endocarpon pusillum Hedwig (Verrucariales, Ascomycota).</title>
        <authorList>
            <person name="Wang Y.-Y."/>
            <person name="Liu B."/>
            <person name="Zhang X.-Y."/>
            <person name="Zhou Q.-M."/>
            <person name="Zhang T."/>
            <person name="Li H."/>
            <person name="Yu Y.-F."/>
            <person name="Zhang X.-L."/>
            <person name="Hao X.-Y."/>
            <person name="Wang M."/>
            <person name="Wang L."/>
            <person name="Wei J.-C."/>
        </authorList>
    </citation>
    <scope>NUCLEOTIDE SEQUENCE [LARGE SCALE GENOMIC DNA]</scope>
    <source>
        <strain evidence="6">Z07020 / HMAS-L-300199</strain>
    </source>
</reference>
<dbReference type="SUPFAM" id="SSF48452">
    <property type="entry name" value="TPR-like"/>
    <property type="match status" value="1"/>
</dbReference>
<dbReference type="AlphaFoldDB" id="U1HRR5"/>
<evidence type="ECO:0000256" key="1">
    <source>
        <dbReference type="ARBA" id="ARBA00008509"/>
    </source>
</evidence>
<evidence type="ECO:0000259" key="4">
    <source>
        <dbReference type="PROSITE" id="PS51203"/>
    </source>
</evidence>
<dbReference type="Proteomes" id="UP000019373">
    <property type="component" value="Unassembled WGS sequence"/>
</dbReference>
<dbReference type="SUPFAM" id="SSF49764">
    <property type="entry name" value="HSP20-like chaperones"/>
    <property type="match status" value="1"/>
</dbReference>
<feature type="domain" description="SGS" evidence="3">
    <location>
        <begin position="366"/>
        <end position="478"/>
    </location>
</feature>
<dbReference type="GO" id="GO:0051087">
    <property type="term" value="F:protein-folding chaperone binding"/>
    <property type="evidence" value="ECO:0007669"/>
    <property type="project" value="InterPro"/>
</dbReference>
<dbReference type="eggNOG" id="KOG1309">
    <property type="taxonomic scope" value="Eukaryota"/>
</dbReference>